<dbReference type="SMART" id="SM00086">
    <property type="entry name" value="PAC"/>
    <property type="match status" value="1"/>
</dbReference>
<evidence type="ECO:0000256" key="3">
    <source>
        <dbReference type="ARBA" id="ARBA00022481"/>
    </source>
</evidence>
<dbReference type="FunFam" id="1.10.287.950:FF:000001">
    <property type="entry name" value="Methyl-accepting chemotaxis sensory transducer"/>
    <property type="match status" value="1"/>
</dbReference>
<dbReference type="Pfam" id="PF08447">
    <property type="entry name" value="PAS_3"/>
    <property type="match status" value="1"/>
</dbReference>
<dbReference type="NCBIfam" id="TIGR00229">
    <property type="entry name" value="sensory_box"/>
    <property type="match status" value="1"/>
</dbReference>
<keyword evidence="2" id="KW-1003">Cell membrane</keyword>
<dbReference type="KEGG" id="tact:SG35_018705"/>
<evidence type="ECO:0000256" key="1">
    <source>
        <dbReference type="ARBA" id="ARBA00004429"/>
    </source>
</evidence>
<dbReference type="EMBL" id="CP059735">
    <property type="protein sequence ID" value="WDD97348.1"/>
    <property type="molecule type" value="Genomic_DNA"/>
</dbReference>
<dbReference type="GO" id="GO:0005886">
    <property type="term" value="C:plasma membrane"/>
    <property type="evidence" value="ECO:0007669"/>
    <property type="project" value="UniProtKB-SubCell"/>
</dbReference>
<comment type="subcellular location">
    <subcellularLocation>
        <location evidence="1">Cell inner membrane</location>
        <topology evidence="1">Multi-pass membrane protein</topology>
    </subcellularLocation>
</comment>
<keyword evidence="3" id="KW-0488">Methylation</keyword>
<dbReference type="Proteomes" id="UP000032568">
    <property type="component" value="Chromosome"/>
</dbReference>
<comment type="similarity">
    <text evidence="10">Belongs to the methyl-accepting chemotaxis (MCP) protein family.</text>
</comment>
<evidence type="ECO:0000256" key="7">
    <source>
        <dbReference type="ARBA" id="ARBA00022989"/>
    </source>
</evidence>
<accession>A0AAE9YMU7</accession>
<keyword evidence="6 12" id="KW-0812">Transmembrane</keyword>
<dbReference type="CDD" id="cd00130">
    <property type="entry name" value="PAS"/>
    <property type="match status" value="1"/>
</dbReference>
<organism evidence="15 16">
    <name type="scientific">Thalassomonas actiniarum</name>
    <dbReference type="NCBI Taxonomy" id="485447"/>
    <lineage>
        <taxon>Bacteria</taxon>
        <taxon>Pseudomonadati</taxon>
        <taxon>Pseudomonadota</taxon>
        <taxon>Gammaproteobacteria</taxon>
        <taxon>Alteromonadales</taxon>
        <taxon>Colwelliaceae</taxon>
        <taxon>Thalassomonas</taxon>
    </lineage>
</organism>
<evidence type="ECO:0000256" key="2">
    <source>
        <dbReference type="ARBA" id="ARBA00022475"/>
    </source>
</evidence>
<evidence type="ECO:0000256" key="9">
    <source>
        <dbReference type="ARBA" id="ARBA00023224"/>
    </source>
</evidence>
<keyword evidence="9 11" id="KW-0807">Transducer</keyword>
<dbReference type="SUPFAM" id="SSF58104">
    <property type="entry name" value="Methyl-accepting chemotaxis protein (MCP) signaling domain"/>
    <property type="match status" value="1"/>
</dbReference>
<dbReference type="InterPro" id="IPR035965">
    <property type="entry name" value="PAS-like_dom_sf"/>
</dbReference>
<dbReference type="SMART" id="SM00283">
    <property type="entry name" value="MA"/>
    <property type="match status" value="1"/>
</dbReference>
<evidence type="ECO:0000256" key="5">
    <source>
        <dbReference type="ARBA" id="ARBA00022519"/>
    </source>
</evidence>
<sequence>MTVNKQVTQTEKTFSSSSILLSTTDLKGKITYANHDFCEIAGYELDELIGHGHNIVRHPDMPKAAFADLWDTLKQGRSWMGPVKNRCKNGDYYWVNAYVTPIKDDQGKVVEYQSVRTVPEEKVVRRAKKLYRQLNEGKTPVRLRFSRLDYTTYMQSLLMMLTLFLGMAMAYSQDSLLMTLPGFVISLACSILFVLWRKRYQQVVHQAEQVFDNNLMSILYSGCPDKLGRVELALKMRKSELNAVIGRVRDLSENVNGIAEDTAANGNDVSKMLSEQSSEIDLVATAMNQMVGTINELSSSVLSAADASTQGQSISNSGMAVVTNTVDSIHTLSGQLQEVDEVITHLVQGSQSIETISDEISSIADQTNLLALNAAIEAARAGEQGRGFAVVAEEVRALAQRTQQSTEEIKTMLAQLNKESGEAIAAMSKSRDLARDCVRFANDTGNTLGDVNGEVDKISVLNQQIATAVEEQSVVAEQVSQNTHRINDIANIGVGHGEDSKQLSHDLLDELKTLHSLIVQFKS</sequence>
<dbReference type="AlphaFoldDB" id="A0AAE9YMU7"/>
<keyword evidence="16" id="KW-1185">Reference proteome</keyword>
<evidence type="ECO:0000256" key="6">
    <source>
        <dbReference type="ARBA" id="ARBA00022692"/>
    </source>
</evidence>
<gene>
    <name evidence="15" type="ORF">SG35_018705</name>
</gene>
<keyword evidence="7 12" id="KW-1133">Transmembrane helix</keyword>
<evidence type="ECO:0000313" key="15">
    <source>
        <dbReference type="EMBL" id="WDD97348.1"/>
    </source>
</evidence>
<reference evidence="15 16" key="1">
    <citation type="journal article" date="2015" name="Genome Announc.">
        <title>Draft Genome Sequences of Marine Isolates of Thalassomonas viridans and Thalassomonas actiniarum.</title>
        <authorList>
            <person name="Olonade I."/>
            <person name="van Zyl L.J."/>
            <person name="Trindade M."/>
        </authorList>
    </citation>
    <scope>NUCLEOTIDE SEQUENCE [LARGE SCALE GENOMIC DNA]</scope>
    <source>
        <strain evidence="15 16">A5K-106</strain>
    </source>
</reference>
<dbReference type="InterPro" id="IPR001610">
    <property type="entry name" value="PAC"/>
</dbReference>
<feature type="transmembrane region" description="Helical" evidence="12">
    <location>
        <begin position="177"/>
        <end position="196"/>
    </location>
</feature>
<dbReference type="Pfam" id="PF00015">
    <property type="entry name" value="MCPsignal"/>
    <property type="match status" value="1"/>
</dbReference>
<evidence type="ECO:0000256" key="4">
    <source>
        <dbReference type="ARBA" id="ARBA00022500"/>
    </source>
</evidence>
<dbReference type="SUPFAM" id="SSF55785">
    <property type="entry name" value="PYP-like sensor domain (PAS domain)"/>
    <property type="match status" value="1"/>
</dbReference>
<keyword evidence="8 12" id="KW-0472">Membrane</keyword>
<feature type="domain" description="PAS" evidence="14">
    <location>
        <begin position="25"/>
        <end position="50"/>
    </location>
</feature>
<evidence type="ECO:0000256" key="12">
    <source>
        <dbReference type="SAM" id="Phobius"/>
    </source>
</evidence>
<feature type="domain" description="Methyl-accepting transducer" evidence="13">
    <location>
        <begin position="251"/>
        <end position="487"/>
    </location>
</feature>
<dbReference type="PANTHER" id="PTHR32089">
    <property type="entry name" value="METHYL-ACCEPTING CHEMOTAXIS PROTEIN MCPB"/>
    <property type="match status" value="1"/>
</dbReference>
<evidence type="ECO:0000256" key="8">
    <source>
        <dbReference type="ARBA" id="ARBA00023136"/>
    </source>
</evidence>
<dbReference type="InterPro" id="IPR000014">
    <property type="entry name" value="PAS"/>
</dbReference>
<dbReference type="FunFam" id="3.30.450.20:FF:000046">
    <property type="entry name" value="Aerotaxis sensor receptor"/>
    <property type="match status" value="1"/>
</dbReference>
<feature type="transmembrane region" description="Helical" evidence="12">
    <location>
        <begin position="152"/>
        <end position="171"/>
    </location>
</feature>
<protein>
    <submittedName>
        <fullName evidence="15">Methyl-accepting chemotaxis protein</fullName>
    </submittedName>
</protein>
<dbReference type="Gene3D" id="1.10.287.950">
    <property type="entry name" value="Methyl-accepting chemotaxis protein"/>
    <property type="match status" value="1"/>
</dbReference>
<name>A0AAE9YMU7_9GAMM</name>
<dbReference type="PANTHER" id="PTHR32089:SF112">
    <property type="entry name" value="LYSOZYME-LIKE PROTEIN-RELATED"/>
    <property type="match status" value="1"/>
</dbReference>
<evidence type="ECO:0000259" key="14">
    <source>
        <dbReference type="PROSITE" id="PS50112"/>
    </source>
</evidence>
<keyword evidence="5" id="KW-0997">Cell inner membrane</keyword>
<dbReference type="RefSeq" id="WP_044835517.1">
    <property type="nucleotide sequence ID" value="NZ_CP059735.1"/>
</dbReference>
<proteinExistence type="inferred from homology"/>
<dbReference type="CDD" id="cd11386">
    <property type="entry name" value="MCP_signal"/>
    <property type="match status" value="1"/>
</dbReference>
<dbReference type="Gene3D" id="3.30.450.20">
    <property type="entry name" value="PAS domain"/>
    <property type="match status" value="1"/>
</dbReference>
<evidence type="ECO:0000256" key="10">
    <source>
        <dbReference type="ARBA" id="ARBA00029447"/>
    </source>
</evidence>
<evidence type="ECO:0000313" key="16">
    <source>
        <dbReference type="Proteomes" id="UP000032568"/>
    </source>
</evidence>
<evidence type="ECO:0000259" key="13">
    <source>
        <dbReference type="PROSITE" id="PS50111"/>
    </source>
</evidence>
<dbReference type="PROSITE" id="PS50112">
    <property type="entry name" value="PAS"/>
    <property type="match status" value="1"/>
</dbReference>
<evidence type="ECO:0000256" key="11">
    <source>
        <dbReference type="PROSITE-ProRule" id="PRU00284"/>
    </source>
</evidence>
<dbReference type="InterPro" id="IPR004089">
    <property type="entry name" value="MCPsignal_dom"/>
</dbReference>
<reference evidence="15 16" key="2">
    <citation type="journal article" date="2022" name="Mar. Drugs">
        <title>Bioassay-Guided Fractionation Leads to the Detection of Cholic Acid Generated by the Rare Thalassomonas sp.</title>
        <authorList>
            <person name="Pheiffer F."/>
            <person name="Schneider Y.K."/>
            <person name="Hansen E.H."/>
            <person name="Andersen J.H."/>
            <person name="Isaksson J."/>
            <person name="Busche T."/>
            <person name="R C."/>
            <person name="Kalinowski J."/>
            <person name="Zyl L.V."/>
            <person name="Trindade M."/>
        </authorList>
    </citation>
    <scope>NUCLEOTIDE SEQUENCE [LARGE SCALE GENOMIC DNA]</scope>
    <source>
        <strain evidence="15 16">A5K-106</strain>
    </source>
</reference>
<dbReference type="PROSITE" id="PS50111">
    <property type="entry name" value="CHEMOTAXIS_TRANSDUC_2"/>
    <property type="match status" value="1"/>
</dbReference>
<keyword evidence="4" id="KW-0145">Chemotaxis</keyword>
<dbReference type="GO" id="GO:0052131">
    <property type="term" value="P:positive aerotaxis"/>
    <property type="evidence" value="ECO:0007669"/>
    <property type="project" value="UniProtKB-ARBA"/>
</dbReference>
<dbReference type="SMART" id="SM00091">
    <property type="entry name" value="PAS"/>
    <property type="match status" value="1"/>
</dbReference>
<dbReference type="InterPro" id="IPR013655">
    <property type="entry name" value="PAS_fold_3"/>
</dbReference>
<dbReference type="GO" id="GO:0007165">
    <property type="term" value="P:signal transduction"/>
    <property type="evidence" value="ECO:0007669"/>
    <property type="project" value="UniProtKB-KW"/>
</dbReference>